<keyword evidence="2" id="KW-0812">Transmembrane</keyword>
<organism evidence="3 4">
    <name type="scientific">Vibrio algarum</name>
    <dbReference type="NCBI Taxonomy" id="3020714"/>
    <lineage>
        <taxon>Bacteria</taxon>
        <taxon>Pseudomonadati</taxon>
        <taxon>Pseudomonadota</taxon>
        <taxon>Gammaproteobacteria</taxon>
        <taxon>Vibrionales</taxon>
        <taxon>Vibrionaceae</taxon>
        <taxon>Vibrio</taxon>
    </lineage>
</organism>
<keyword evidence="2" id="KW-0472">Membrane</keyword>
<dbReference type="Proteomes" id="UP001210678">
    <property type="component" value="Unassembled WGS sequence"/>
</dbReference>
<gene>
    <name evidence="3" type="ORF">PGX00_11525</name>
</gene>
<sequence length="177" mass="19930">MIGFVAAITASLAVIILVVIASLIGFVQSIMPTTGVVKIDEFTYRYNLKTPYVDQEILQELVLTVSDMSFSDRIQSYQNGCNFGFNANEKEMKRIATYNYIMTHQFFAGSYPVDHINIISQNKKMNSCFIDIHVLRDLDAKRASEEKLETKALDQDTQNEQGIEASKGIDNRGEENG</sequence>
<reference evidence="3 4" key="1">
    <citation type="submission" date="2023-01" db="EMBL/GenBank/DDBJ databases">
        <title>Vibrio sp. KJ40-1 sp.nov, isolated from marine algae.</title>
        <authorList>
            <person name="Butt M."/>
            <person name="Kim J.M.J."/>
            <person name="Jeon C.O.C."/>
        </authorList>
    </citation>
    <scope>NUCLEOTIDE SEQUENCE [LARGE SCALE GENOMIC DNA]</scope>
    <source>
        <strain evidence="3 4">KJ40-1</strain>
    </source>
</reference>
<comment type="caution">
    <text evidence="3">The sequence shown here is derived from an EMBL/GenBank/DDBJ whole genome shotgun (WGS) entry which is preliminary data.</text>
</comment>
<accession>A0ABT4YRV6</accession>
<evidence type="ECO:0000256" key="2">
    <source>
        <dbReference type="SAM" id="Phobius"/>
    </source>
</evidence>
<keyword evidence="2" id="KW-1133">Transmembrane helix</keyword>
<keyword evidence="4" id="KW-1185">Reference proteome</keyword>
<dbReference type="RefSeq" id="WP_272136383.1">
    <property type="nucleotide sequence ID" value="NZ_JAQLOI010000001.1"/>
</dbReference>
<protein>
    <submittedName>
        <fullName evidence="3">Uncharacterized protein</fullName>
    </submittedName>
</protein>
<feature type="compositionally biased region" description="Basic and acidic residues" evidence="1">
    <location>
        <begin position="167"/>
        <end position="177"/>
    </location>
</feature>
<feature type="transmembrane region" description="Helical" evidence="2">
    <location>
        <begin position="6"/>
        <end position="27"/>
    </location>
</feature>
<feature type="region of interest" description="Disordered" evidence="1">
    <location>
        <begin position="146"/>
        <end position="177"/>
    </location>
</feature>
<evidence type="ECO:0000313" key="4">
    <source>
        <dbReference type="Proteomes" id="UP001210678"/>
    </source>
</evidence>
<proteinExistence type="predicted"/>
<name>A0ABT4YRV6_9VIBR</name>
<evidence type="ECO:0000256" key="1">
    <source>
        <dbReference type="SAM" id="MobiDB-lite"/>
    </source>
</evidence>
<dbReference type="EMBL" id="JAQLOI010000001">
    <property type="protein sequence ID" value="MDB1124248.1"/>
    <property type="molecule type" value="Genomic_DNA"/>
</dbReference>
<evidence type="ECO:0000313" key="3">
    <source>
        <dbReference type="EMBL" id="MDB1124248.1"/>
    </source>
</evidence>